<evidence type="ECO:0000256" key="3">
    <source>
        <dbReference type="ARBA" id="ARBA00023015"/>
    </source>
</evidence>
<evidence type="ECO:0000256" key="2">
    <source>
        <dbReference type="ARBA" id="ARBA00022777"/>
    </source>
</evidence>
<keyword evidence="3" id="KW-0805">Transcription regulation</keyword>
<evidence type="ECO:0000313" key="9">
    <source>
        <dbReference type="Proteomes" id="UP001596407"/>
    </source>
</evidence>
<dbReference type="InterPro" id="IPR013656">
    <property type="entry name" value="PAS_4"/>
</dbReference>
<evidence type="ECO:0000256" key="4">
    <source>
        <dbReference type="ARBA" id="ARBA00023163"/>
    </source>
</evidence>
<dbReference type="InterPro" id="IPR035965">
    <property type="entry name" value="PAS-like_dom_sf"/>
</dbReference>
<dbReference type="InterPro" id="IPR000014">
    <property type="entry name" value="PAS"/>
</dbReference>
<dbReference type="InterPro" id="IPR007050">
    <property type="entry name" value="HTH_bacterioopsin"/>
</dbReference>
<dbReference type="Pfam" id="PF13185">
    <property type="entry name" value="GAF_2"/>
    <property type="match status" value="1"/>
</dbReference>
<dbReference type="NCBIfam" id="TIGR00229">
    <property type="entry name" value="sensory_box"/>
    <property type="match status" value="1"/>
</dbReference>
<keyword evidence="4" id="KW-0804">Transcription</keyword>
<feature type="domain" description="Response regulatory" evidence="6">
    <location>
        <begin position="15"/>
        <end position="125"/>
    </location>
</feature>
<keyword evidence="2" id="KW-0418">Kinase</keyword>
<dbReference type="InterPro" id="IPR029016">
    <property type="entry name" value="GAF-like_dom_sf"/>
</dbReference>
<dbReference type="SUPFAM" id="SSF55781">
    <property type="entry name" value="GAF domain-like"/>
    <property type="match status" value="1"/>
</dbReference>
<dbReference type="Gene3D" id="3.30.450.20">
    <property type="entry name" value="PAS domain"/>
    <property type="match status" value="1"/>
</dbReference>
<comment type="caution">
    <text evidence="5">Lacks conserved residue(s) required for the propagation of feature annotation.</text>
</comment>
<dbReference type="CDD" id="cd00130">
    <property type="entry name" value="PAS"/>
    <property type="match status" value="1"/>
</dbReference>
<dbReference type="Pfam" id="PF04967">
    <property type="entry name" value="HTH_10"/>
    <property type="match status" value="1"/>
</dbReference>
<dbReference type="InterPro" id="IPR031803">
    <property type="entry name" value="BAT_GAF/HTH-assoc"/>
</dbReference>
<gene>
    <name evidence="8" type="ORF">ACFQJ6_09050</name>
</gene>
<evidence type="ECO:0000259" key="6">
    <source>
        <dbReference type="PROSITE" id="PS50110"/>
    </source>
</evidence>
<dbReference type="Gene3D" id="3.30.450.40">
    <property type="match status" value="1"/>
</dbReference>
<evidence type="ECO:0000313" key="8">
    <source>
        <dbReference type="EMBL" id="MFC7080244.1"/>
    </source>
</evidence>
<accession>A0ABD5WM22</accession>
<dbReference type="PROSITE" id="PS50112">
    <property type="entry name" value="PAS"/>
    <property type="match status" value="1"/>
</dbReference>
<keyword evidence="1" id="KW-0808">Transferase</keyword>
<dbReference type="Pfam" id="PF08448">
    <property type="entry name" value="PAS_4"/>
    <property type="match status" value="1"/>
</dbReference>
<dbReference type="InterPro" id="IPR001789">
    <property type="entry name" value="Sig_transdc_resp-reg_receiver"/>
</dbReference>
<dbReference type="Proteomes" id="UP001596407">
    <property type="component" value="Unassembled WGS sequence"/>
</dbReference>
<feature type="domain" description="PAS" evidence="7">
    <location>
        <begin position="137"/>
        <end position="209"/>
    </location>
</feature>
<dbReference type="InterPro" id="IPR003018">
    <property type="entry name" value="GAF"/>
</dbReference>
<keyword evidence="9" id="KW-1185">Reference proteome</keyword>
<reference evidence="8 9" key="1">
    <citation type="journal article" date="2019" name="Int. J. Syst. Evol. Microbiol.">
        <title>The Global Catalogue of Microorganisms (GCM) 10K type strain sequencing project: providing services to taxonomists for standard genome sequencing and annotation.</title>
        <authorList>
            <consortium name="The Broad Institute Genomics Platform"/>
            <consortium name="The Broad Institute Genome Sequencing Center for Infectious Disease"/>
            <person name="Wu L."/>
            <person name="Ma J."/>
        </authorList>
    </citation>
    <scope>NUCLEOTIDE SEQUENCE [LARGE SCALE GENOMIC DNA]</scope>
    <source>
        <strain evidence="8 9">DT72</strain>
    </source>
</reference>
<dbReference type="InterPro" id="IPR011006">
    <property type="entry name" value="CheY-like_superfamily"/>
</dbReference>
<dbReference type="Pfam" id="PF00072">
    <property type="entry name" value="Response_reg"/>
    <property type="match status" value="1"/>
</dbReference>
<evidence type="ECO:0000259" key="7">
    <source>
        <dbReference type="PROSITE" id="PS50112"/>
    </source>
</evidence>
<dbReference type="RefSeq" id="WP_276281923.1">
    <property type="nucleotide sequence ID" value="NZ_CP119809.1"/>
</dbReference>
<dbReference type="AlphaFoldDB" id="A0ABD5WM22"/>
<protein>
    <submittedName>
        <fullName evidence="8">Bacterio-opsin activator domain-containing protein</fullName>
    </submittedName>
</protein>
<sequence>MSDRATRDSGTKTVRVLYVDDEDPPPELSADDVSLSVVSTAEAARDRLTADGSVDCVVSEYDLPEGDGLELLESVRHDHPNLPFVLFTDSGSEAVASEAVGMGATDYLPKDVSGERLRKRIGRAVATTSVESDSGLTGDRLRELTNAFPDVAFIIDENGRYLEVISGPGTEDLRTVEQERLVGRRLHDAFPESQADRFLELIRTTLETGGVETIEYRAETSAGDRWYEGRTAPLGTIDGREAVVWVARNVTERRENERRLAESRDALTRLNRINGLIHSIVQSLVASATREEIERIVCEELANSEFYEFAWIGGPWVKDERMSPSVVVGIDREEVEELVEVTSARTDDENSLARVVAEGTSVVVSDVDESETLSDDEREIMRELGMSSAVLVPLTYGDTNYGVLGISGACTGAYRDRELTALETLGEMVAFAMNSVKNRNLLLSDTAVELEFRVDSSNSGFGRLSTELDCRFALEGVVPIAEDRLLEYVAVEGASASTVMDRLEGMETVTEARIVTEDDEECLLELDLAWSGVDKLVKAGTVVKSAVAEDGVVRYVAEASSNVDVRSVVDSFRTAYPDAELVSKQEVDRPVDTSHEFRQRLGEDLTDKQRTALQAAYFAGYYEYPRESTGQDVAESLDISSPTLHQHLQAAQRKLVGTFLDR</sequence>
<dbReference type="CDD" id="cd00156">
    <property type="entry name" value="REC"/>
    <property type="match status" value="1"/>
</dbReference>
<dbReference type="GO" id="GO:0016301">
    <property type="term" value="F:kinase activity"/>
    <property type="evidence" value="ECO:0007669"/>
    <property type="project" value="UniProtKB-KW"/>
</dbReference>
<name>A0ABD5WM22_9EURY</name>
<dbReference type="InterPro" id="IPR013324">
    <property type="entry name" value="RNA_pol_sigma_r3/r4-like"/>
</dbReference>
<evidence type="ECO:0000256" key="1">
    <source>
        <dbReference type="ARBA" id="ARBA00022679"/>
    </source>
</evidence>
<dbReference type="PROSITE" id="PS50110">
    <property type="entry name" value="RESPONSE_REGULATORY"/>
    <property type="match status" value="1"/>
</dbReference>
<evidence type="ECO:0000256" key="5">
    <source>
        <dbReference type="PROSITE-ProRule" id="PRU00169"/>
    </source>
</evidence>
<dbReference type="SUPFAM" id="SSF88659">
    <property type="entry name" value="Sigma3 and sigma4 domains of RNA polymerase sigma factors"/>
    <property type="match status" value="1"/>
</dbReference>
<dbReference type="Gene3D" id="3.40.50.2300">
    <property type="match status" value="1"/>
</dbReference>
<dbReference type="SMART" id="SM00448">
    <property type="entry name" value="REC"/>
    <property type="match status" value="1"/>
</dbReference>
<dbReference type="GeneID" id="79303152"/>
<comment type="caution">
    <text evidence="8">The sequence shown here is derived from an EMBL/GenBank/DDBJ whole genome shotgun (WGS) entry which is preliminary data.</text>
</comment>
<proteinExistence type="predicted"/>
<dbReference type="SUPFAM" id="SSF55785">
    <property type="entry name" value="PYP-like sensor domain (PAS domain)"/>
    <property type="match status" value="1"/>
</dbReference>
<dbReference type="PANTHER" id="PTHR34236">
    <property type="entry name" value="DIMETHYL SULFOXIDE REDUCTASE TRANSCRIPTIONAL ACTIVATOR"/>
    <property type="match status" value="1"/>
</dbReference>
<dbReference type="EMBL" id="JBHSZH010000005">
    <property type="protein sequence ID" value="MFC7080244.1"/>
    <property type="molecule type" value="Genomic_DNA"/>
</dbReference>
<dbReference type="SUPFAM" id="SSF52172">
    <property type="entry name" value="CheY-like"/>
    <property type="match status" value="1"/>
</dbReference>
<organism evidence="8 9">
    <name type="scientific">Halorussus caseinilyticus</name>
    <dbReference type="NCBI Taxonomy" id="3034025"/>
    <lineage>
        <taxon>Archaea</taxon>
        <taxon>Methanobacteriati</taxon>
        <taxon>Methanobacteriota</taxon>
        <taxon>Stenosarchaea group</taxon>
        <taxon>Halobacteria</taxon>
        <taxon>Halobacteriales</taxon>
        <taxon>Haladaptataceae</taxon>
        <taxon>Halorussus</taxon>
    </lineage>
</organism>
<dbReference type="Pfam" id="PF15915">
    <property type="entry name" value="BAT"/>
    <property type="match status" value="1"/>
</dbReference>
<dbReference type="PANTHER" id="PTHR34236:SF1">
    <property type="entry name" value="DIMETHYL SULFOXIDE REDUCTASE TRANSCRIPTIONAL ACTIVATOR"/>
    <property type="match status" value="1"/>
</dbReference>